<keyword evidence="2" id="KW-1185">Reference proteome</keyword>
<reference evidence="1 2" key="1">
    <citation type="submission" date="2022-12" db="EMBL/GenBank/DDBJ databases">
        <authorList>
            <person name="Mo P."/>
        </authorList>
    </citation>
    <scope>NUCLEOTIDE SEQUENCE [LARGE SCALE GENOMIC DNA]</scope>
    <source>
        <strain evidence="1 2">HUAS 2-6</strain>
    </source>
</reference>
<evidence type="ECO:0000313" key="1">
    <source>
        <dbReference type="EMBL" id="WBO61492.1"/>
    </source>
</evidence>
<dbReference type="Proteomes" id="UP001212326">
    <property type="component" value="Chromosome"/>
</dbReference>
<gene>
    <name evidence="1" type="ORF">O1G22_00655</name>
</gene>
<evidence type="ECO:0000313" key="2">
    <source>
        <dbReference type="Proteomes" id="UP001212326"/>
    </source>
</evidence>
<dbReference type="EMBL" id="CP115300">
    <property type="protein sequence ID" value="WBO61492.1"/>
    <property type="molecule type" value="Genomic_DNA"/>
</dbReference>
<sequence length="104" mass="11132">MREQLAQESAVAAQTSAQVGGHAVLLVPHRGLGVEETALPGEHQRILAAVRSAGGPVMTRQVGEALGLDTGIRRRLEPLRGKLSKLAGRGWLRRLPDGRFVARP</sequence>
<organism evidence="1 2">
    <name type="scientific">Streptomyces camelliae</name>
    <dbReference type="NCBI Taxonomy" id="3004093"/>
    <lineage>
        <taxon>Bacteria</taxon>
        <taxon>Bacillati</taxon>
        <taxon>Actinomycetota</taxon>
        <taxon>Actinomycetes</taxon>
        <taxon>Kitasatosporales</taxon>
        <taxon>Streptomycetaceae</taxon>
        <taxon>Streptomyces</taxon>
    </lineage>
</organism>
<protein>
    <submittedName>
        <fullName evidence="1">Uncharacterized protein</fullName>
    </submittedName>
</protein>
<name>A0ABY7NTK2_9ACTN</name>
<accession>A0ABY7NTK2</accession>
<dbReference type="RefSeq" id="WP_270079454.1">
    <property type="nucleotide sequence ID" value="NZ_CP115300.1"/>
</dbReference>
<proteinExistence type="predicted"/>